<dbReference type="AlphaFoldDB" id="A7SFU7"/>
<dbReference type="SUPFAM" id="SSF49785">
    <property type="entry name" value="Galactose-binding domain-like"/>
    <property type="match status" value="1"/>
</dbReference>
<dbReference type="Gene3D" id="2.60.120.260">
    <property type="entry name" value="Galactose-binding domain-like"/>
    <property type="match status" value="1"/>
</dbReference>
<proteinExistence type="predicted"/>
<keyword evidence="4" id="KW-1185">Reference proteome</keyword>
<dbReference type="HOGENOM" id="CLU_1046967_0_0_1"/>
<feature type="chain" id="PRO_5002715071" description="F5/8 type C domain-containing protein" evidence="1">
    <location>
        <begin position="22"/>
        <end position="266"/>
    </location>
</feature>
<dbReference type="InterPro" id="IPR000421">
    <property type="entry name" value="FA58C"/>
</dbReference>
<dbReference type="OrthoDB" id="2121828at2759"/>
<keyword evidence="1" id="KW-0732">Signal</keyword>
<dbReference type="SUPFAM" id="SSF57414">
    <property type="entry name" value="Hairpin loop containing domain-like"/>
    <property type="match status" value="1"/>
</dbReference>
<dbReference type="PROSITE" id="PS50022">
    <property type="entry name" value="FA58C_3"/>
    <property type="match status" value="1"/>
</dbReference>
<feature type="domain" description="F5/8 type C" evidence="2">
    <location>
        <begin position="108"/>
        <end position="262"/>
    </location>
</feature>
<dbReference type="PANTHER" id="PTHR24543">
    <property type="entry name" value="MULTICOPPER OXIDASE-RELATED"/>
    <property type="match status" value="1"/>
</dbReference>
<dbReference type="Proteomes" id="UP000001593">
    <property type="component" value="Unassembled WGS sequence"/>
</dbReference>
<dbReference type="Pfam" id="PF00754">
    <property type="entry name" value="F5_F8_type_C"/>
    <property type="match status" value="1"/>
</dbReference>
<dbReference type="InParanoid" id="A7SFU7"/>
<dbReference type="CDD" id="cd00057">
    <property type="entry name" value="FA58C"/>
    <property type="match status" value="1"/>
</dbReference>
<reference evidence="3 4" key="1">
    <citation type="journal article" date="2007" name="Science">
        <title>Sea anemone genome reveals ancestral eumetazoan gene repertoire and genomic organization.</title>
        <authorList>
            <person name="Putnam N.H."/>
            <person name="Srivastava M."/>
            <person name="Hellsten U."/>
            <person name="Dirks B."/>
            <person name="Chapman J."/>
            <person name="Salamov A."/>
            <person name="Terry A."/>
            <person name="Shapiro H."/>
            <person name="Lindquist E."/>
            <person name="Kapitonov V.V."/>
            <person name="Jurka J."/>
            <person name="Genikhovich G."/>
            <person name="Grigoriev I.V."/>
            <person name="Lucas S.M."/>
            <person name="Steele R.E."/>
            <person name="Finnerty J.R."/>
            <person name="Technau U."/>
            <person name="Martindale M.Q."/>
            <person name="Rokhsar D.S."/>
        </authorList>
    </citation>
    <scope>NUCLEOTIDE SEQUENCE [LARGE SCALE GENOMIC DNA]</scope>
    <source>
        <strain evidence="4">CH2 X CH6</strain>
    </source>
</reference>
<dbReference type="Pfam" id="PF00024">
    <property type="entry name" value="PAN_1"/>
    <property type="match status" value="1"/>
</dbReference>
<evidence type="ECO:0000256" key="1">
    <source>
        <dbReference type="SAM" id="SignalP"/>
    </source>
</evidence>
<evidence type="ECO:0000313" key="3">
    <source>
        <dbReference type="EMBL" id="EDO37390.1"/>
    </source>
</evidence>
<dbReference type="KEGG" id="nve:5508897"/>
<dbReference type="SMART" id="SM00231">
    <property type="entry name" value="FA58C"/>
    <property type="match status" value="1"/>
</dbReference>
<dbReference type="InterPro" id="IPR003609">
    <property type="entry name" value="Pan_app"/>
</dbReference>
<dbReference type="InterPro" id="IPR008979">
    <property type="entry name" value="Galactose-bd-like_sf"/>
</dbReference>
<gene>
    <name evidence="3" type="ORF">NEMVEDRAFT_v1g211633</name>
</gene>
<sequence length="266" mass="29505">MSFQLTVFLLASFVLYLKTGASKKCGIKVNSNAEFNLQGFTFKSLLFRTFWDCFQACQDEPNCLSVNYHLHSQICEFNYEIKQRQASSFVRKALSLYIDSMKEGIGGCVASQALGMKDGRIKDVQLSQSSLRDNNPQFGTHRARLGITTWPPGALLSDTDMDGGWFKVDLLRPVIFTSFEMQAYGHNGGSMTKTFQISTSNNNATWSFVEAAAGVPKVFPGNTDNVGTVTTTFSPPVVGRYFRIVAKSCSIYCSIRLELYGCSLSQ</sequence>
<evidence type="ECO:0000313" key="4">
    <source>
        <dbReference type="Proteomes" id="UP000001593"/>
    </source>
</evidence>
<evidence type="ECO:0000259" key="2">
    <source>
        <dbReference type="PROSITE" id="PS50022"/>
    </source>
</evidence>
<dbReference type="PANTHER" id="PTHR24543:SF291">
    <property type="entry name" value="SMOKE ALARM, ISOFORM D"/>
    <property type="match status" value="1"/>
</dbReference>
<accession>A7SFU7</accession>
<dbReference type="PhylomeDB" id="A7SFU7"/>
<dbReference type="STRING" id="45351.A7SFU7"/>
<feature type="signal peptide" evidence="1">
    <location>
        <begin position="1"/>
        <end position="21"/>
    </location>
</feature>
<dbReference type="EMBL" id="DS469647">
    <property type="protein sequence ID" value="EDO37390.1"/>
    <property type="molecule type" value="Genomic_DNA"/>
</dbReference>
<protein>
    <recommendedName>
        <fullName evidence="2">F5/8 type C domain-containing protein</fullName>
    </recommendedName>
</protein>
<name>A7SFU7_NEMVE</name>
<organism evidence="3 4">
    <name type="scientific">Nematostella vectensis</name>
    <name type="common">Starlet sea anemone</name>
    <dbReference type="NCBI Taxonomy" id="45351"/>
    <lineage>
        <taxon>Eukaryota</taxon>
        <taxon>Metazoa</taxon>
        <taxon>Cnidaria</taxon>
        <taxon>Anthozoa</taxon>
        <taxon>Hexacorallia</taxon>
        <taxon>Actiniaria</taxon>
        <taxon>Edwardsiidae</taxon>
        <taxon>Nematostella</taxon>
    </lineage>
</organism>